<dbReference type="EMBL" id="MVIC01000017">
    <property type="protein sequence ID" value="ORB14447.1"/>
    <property type="molecule type" value="Genomic_DNA"/>
</dbReference>
<dbReference type="Gene3D" id="2.40.10.120">
    <property type="match status" value="1"/>
</dbReference>
<name>A0ABX3T5F5_9MYCO</name>
<dbReference type="PANTHER" id="PTHR43343">
    <property type="entry name" value="PEPTIDASE S12"/>
    <property type="match status" value="1"/>
</dbReference>
<gene>
    <name evidence="4" type="ORF">BST37_11095</name>
</gene>
<protein>
    <recommendedName>
        <fullName evidence="3">PDZ domain-containing protein</fullName>
    </recommendedName>
</protein>
<dbReference type="Pfam" id="PF13365">
    <property type="entry name" value="Trypsin_2"/>
    <property type="match status" value="1"/>
</dbReference>
<dbReference type="InterPro" id="IPR001478">
    <property type="entry name" value="PDZ"/>
</dbReference>
<dbReference type="SUPFAM" id="SSF50494">
    <property type="entry name" value="Trypsin-like serine proteases"/>
    <property type="match status" value="1"/>
</dbReference>
<evidence type="ECO:0000313" key="4">
    <source>
        <dbReference type="EMBL" id="ORB14447.1"/>
    </source>
</evidence>
<dbReference type="InterPro" id="IPR051201">
    <property type="entry name" value="Chloro_Bact_Ser_Proteases"/>
</dbReference>
<evidence type="ECO:0000259" key="3">
    <source>
        <dbReference type="Pfam" id="PF13180"/>
    </source>
</evidence>
<dbReference type="Proteomes" id="UP000192374">
    <property type="component" value="Unassembled WGS sequence"/>
</dbReference>
<keyword evidence="2" id="KW-0378">Hydrolase</keyword>
<proteinExistence type="predicted"/>
<evidence type="ECO:0000313" key="5">
    <source>
        <dbReference type="Proteomes" id="UP000192374"/>
    </source>
</evidence>
<comment type="caution">
    <text evidence="4">The sequence shown here is derived from an EMBL/GenBank/DDBJ whole genome shotgun (WGS) entry which is preliminary data.</text>
</comment>
<sequence length="349" mass="35499">MAVLSAVVGGAIVVTAENFIPIRAHRAMSVEQVAAKVLPSVVMLQMTVVHQDTTRGFDVRSEQGSGIIVNSDGLILTNNHVLTNPEVVGAAGQRENLVTLNDGRKAQFTVVGSDPILDIAVVRIHGVSGLTPISFGSSANLDVGQQVVAIGSPQGFQSTVSEGIISALHRPIFEEGSLYQAIQIDAATSHGNSGGALVNLSGELIGVNSSGNEGAYGLSFAIPVDQARRVADELIATGHATHGFLGLRATSNSDITNISNADGAKITAVNSNGAAAGARLAAGFVVTKLDDQPIANAGALAAAVHSKAPGAGITLTVLDPSGSTKTVQITLRTDQGSQLPSPESLEIAA</sequence>
<dbReference type="PANTHER" id="PTHR43343:SF3">
    <property type="entry name" value="PROTEASE DO-LIKE 8, CHLOROPLASTIC"/>
    <property type="match status" value="1"/>
</dbReference>
<evidence type="ECO:0000256" key="1">
    <source>
        <dbReference type="ARBA" id="ARBA00022670"/>
    </source>
</evidence>
<evidence type="ECO:0000256" key="2">
    <source>
        <dbReference type="ARBA" id="ARBA00022801"/>
    </source>
</evidence>
<dbReference type="Gene3D" id="2.30.42.10">
    <property type="match status" value="1"/>
</dbReference>
<dbReference type="Pfam" id="PF13180">
    <property type="entry name" value="PDZ_2"/>
    <property type="match status" value="1"/>
</dbReference>
<keyword evidence="5" id="KW-1185">Reference proteome</keyword>
<reference evidence="4 5" key="1">
    <citation type="submission" date="2017-02" db="EMBL/GenBank/DDBJ databases">
        <title>The new phylogeny of genus Mycobacterium.</title>
        <authorList>
            <person name="Tortoli E."/>
            <person name="Trovato A."/>
            <person name="Cirillo D.M."/>
        </authorList>
    </citation>
    <scope>NUCLEOTIDE SEQUENCE [LARGE SCALE GENOMIC DNA]</scope>
    <source>
        <strain evidence="4 5">DSM 45145</strain>
    </source>
</reference>
<dbReference type="SUPFAM" id="SSF50156">
    <property type="entry name" value="PDZ domain-like"/>
    <property type="match status" value="1"/>
</dbReference>
<accession>A0ABX3T5F5</accession>
<feature type="domain" description="PDZ" evidence="3">
    <location>
        <begin position="243"/>
        <end position="329"/>
    </location>
</feature>
<dbReference type="PRINTS" id="PR00834">
    <property type="entry name" value="PROTEASES2C"/>
</dbReference>
<organism evidence="4 5">
    <name type="scientific">Mycobacterium noviomagense</name>
    <dbReference type="NCBI Taxonomy" id="459858"/>
    <lineage>
        <taxon>Bacteria</taxon>
        <taxon>Bacillati</taxon>
        <taxon>Actinomycetota</taxon>
        <taxon>Actinomycetes</taxon>
        <taxon>Mycobacteriales</taxon>
        <taxon>Mycobacteriaceae</taxon>
        <taxon>Mycobacterium</taxon>
    </lineage>
</organism>
<dbReference type="InterPro" id="IPR036034">
    <property type="entry name" value="PDZ_sf"/>
</dbReference>
<dbReference type="InterPro" id="IPR009003">
    <property type="entry name" value="Peptidase_S1_PA"/>
</dbReference>
<dbReference type="InterPro" id="IPR001940">
    <property type="entry name" value="Peptidase_S1C"/>
</dbReference>
<keyword evidence="1" id="KW-0645">Protease</keyword>